<protein>
    <submittedName>
        <fullName evidence="1">Methyltransferase</fullName>
    </submittedName>
</protein>
<dbReference type="PRINTS" id="PR00040">
    <property type="entry name" value="HTHMERR"/>
</dbReference>
<dbReference type="GO" id="GO:0003700">
    <property type="term" value="F:DNA-binding transcription factor activity"/>
    <property type="evidence" value="ECO:0007669"/>
    <property type="project" value="InterPro"/>
</dbReference>
<dbReference type="Gene3D" id="1.10.1660.10">
    <property type="match status" value="1"/>
</dbReference>
<keyword evidence="1" id="KW-0489">Methyltransferase</keyword>
<accession>A0A837G6Q3</accession>
<organism evidence="1">
    <name type="scientific">Vibrio coralliilyticus</name>
    <dbReference type="NCBI Taxonomy" id="190893"/>
    <lineage>
        <taxon>Bacteria</taxon>
        <taxon>Pseudomonadati</taxon>
        <taxon>Pseudomonadota</taxon>
        <taxon>Gammaproteobacteria</taxon>
        <taxon>Vibrionales</taxon>
        <taxon>Vibrionaceae</taxon>
        <taxon>Vibrio</taxon>
    </lineage>
</organism>
<reference evidence="1" key="1">
    <citation type="journal article" date="2015" name="BMC Genomics">
        <title>Genome mining reveals unlocked bioactive potential of marine Gram-negative bacteria.</title>
        <authorList>
            <person name="Machado H."/>
            <person name="Sonnenschein E.C."/>
            <person name="Melchiorsen J."/>
            <person name="Gram L."/>
        </authorList>
    </citation>
    <scope>NUCLEOTIDE SEQUENCE</scope>
    <source>
        <strain evidence="1">S2052</strain>
    </source>
</reference>
<dbReference type="Pfam" id="PF13411">
    <property type="entry name" value="MerR_1"/>
    <property type="match status" value="1"/>
</dbReference>
<dbReference type="InterPro" id="IPR047057">
    <property type="entry name" value="MerR_fam"/>
</dbReference>
<dbReference type="GO" id="GO:0003677">
    <property type="term" value="F:DNA binding"/>
    <property type="evidence" value="ECO:0007669"/>
    <property type="project" value="InterPro"/>
</dbReference>
<dbReference type="SUPFAM" id="SSF53335">
    <property type="entry name" value="S-adenosyl-L-methionine-dependent methyltransferases"/>
    <property type="match status" value="1"/>
</dbReference>
<gene>
    <name evidence="1" type="ORF">TW71_11785</name>
</gene>
<dbReference type="InterPro" id="IPR013216">
    <property type="entry name" value="Methyltransf_11"/>
</dbReference>
<comment type="caution">
    <text evidence="1">The sequence shown here is derived from an EMBL/GenBank/DDBJ whole genome shotgun (WGS) entry which is preliminary data.</text>
</comment>
<keyword evidence="1" id="KW-0808">Transferase</keyword>
<evidence type="ECO:0000313" key="1">
    <source>
        <dbReference type="EMBL" id="KJY72843.1"/>
    </source>
</evidence>
<dbReference type="GO" id="GO:0032259">
    <property type="term" value="P:methylation"/>
    <property type="evidence" value="ECO:0007669"/>
    <property type="project" value="UniProtKB-KW"/>
</dbReference>
<dbReference type="PANTHER" id="PTHR30204:SF97">
    <property type="entry name" value="MERR FAMILY REGULATORY PROTEIN"/>
    <property type="match status" value="1"/>
</dbReference>
<dbReference type="PROSITE" id="PS50937">
    <property type="entry name" value="HTH_MERR_2"/>
    <property type="match status" value="1"/>
</dbReference>
<dbReference type="PANTHER" id="PTHR30204">
    <property type="entry name" value="REDOX-CYCLING DRUG-SENSING TRANSCRIPTIONAL ACTIVATOR SOXR"/>
    <property type="match status" value="1"/>
</dbReference>
<dbReference type="InterPro" id="IPR029063">
    <property type="entry name" value="SAM-dependent_MTases_sf"/>
</dbReference>
<dbReference type="Pfam" id="PF08241">
    <property type="entry name" value="Methyltransf_11"/>
    <property type="match status" value="1"/>
</dbReference>
<proteinExistence type="predicted"/>
<dbReference type="CDD" id="cd02440">
    <property type="entry name" value="AdoMet_MTases"/>
    <property type="match status" value="1"/>
</dbReference>
<dbReference type="Gene3D" id="3.40.50.150">
    <property type="entry name" value="Vaccinia Virus protein VP39"/>
    <property type="match status" value="1"/>
</dbReference>
<dbReference type="EMBL" id="JXXR01000012">
    <property type="protein sequence ID" value="KJY72843.1"/>
    <property type="molecule type" value="Genomic_DNA"/>
</dbReference>
<dbReference type="SMART" id="SM00422">
    <property type="entry name" value="HTH_MERR"/>
    <property type="match status" value="1"/>
</dbReference>
<dbReference type="InterPro" id="IPR009061">
    <property type="entry name" value="DNA-bd_dom_put_sf"/>
</dbReference>
<dbReference type="AlphaFoldDB" id="A0A837G6Q3"/>
<dbReference type="InterPro" id="IPR000551">
    <property type="entry name" value="MerR-type_HTH_dom"/>
</dbReference>
<dbReference type="SUPFAM" id="SSF46955">
    <property type="entry name" value="Putative DNA-binding domain"/>
    <property type="match status" value="1"/>
</dbReference>
<sequence length="386" mass="44199">MYRISQLAEQVGLSRSTLLYYEKLGLIQGTRQANGYRMYTDKDVQRVRLLQQLQAGGLTLEECLECLESKIDRNKLLQRLNALDEELQRKQKAKELLSAMLGMNSMRDWHQEMEEHAPSAHMEWLIKQGFSEKQALRLKWLSKDMNEHEQYMADFEQIFAGLKRLGPGSEQDTLRALSTLSQNKGALLEVGCGKGVATEVLASHSEFRITALDNDEASLRSLQEGIPFEKQVNAICASMTDMPFEAAQFDVIWSEGSAYIMGVENALRSWKAYLKPSGYLVVSDLVWITDNPDSNVSNFYQKEYPDMVTVDKRIAQIRQAGYEVVETFTLSQQSWNNFVDPLVSRVSELESSLQASQALTDMKSELHMHQSYLHQYGYQMFVLRKM</sequence>
<dbReference type="GO" id="GO:0008757">
    <property type="term" value="F:S-adenosylmethionine-dependent methyltransferase activity"/>
    <property type="evidence" value="ECO:0007669"/>
    <property type="project" value="InterPro"/>
</dbReference>
<name>A0A837G6Q3_9VIBR</name>
<dbReference type="RefSeq" id="WP_045986015.1">
    <property type="nucleotide sequence ID" value="NZ_CP063052.1"/>
</dbReference>
<dbReference type="CDD" id="cd04789">
    <property type="entry name" value="HTH_Cfa"/>
    <property type="match status" value="1"/>
</dbReference>